<dbReference type="EMBL" id="CAJVPY010018875">
    <property type="protein sequence ID" value="CAG8769044.1"/>
    <property type="molecule type" value="Genomic_DNA"/>
</dbReference>
<accession>A0A9N9NYS6</accession>
<evidence type="ECO:0000313" key="2">
    <source>
        <dbReference type="Proteomes" id="UP000789405"/>
    </source>
</evidence>
<reference evidence="1" key="1">
    <citation type="submission" date="2021-06" db="EMBL/GenBank/DDBJ databases">
        <authorList>
            <person name="Kallberg Y."/>
            <person name="Tangrot J."/>
            <person name="Rosling A."/>
        </authorList>
    </citation>
    <scope>NUCLEOTIDE SEQUENCE</scope>
    <source>
        <strain evidence="1">MA453B</strain>
    </source>
</reference>
<keyword evidence="2" id="KW-1185">Reference proteome</keyword>
<sequence>NPPTFQYESEEDIFDNFLENNYTPIVPYEFSSSLCSLEYFTSPNLEYSISPSHAFNLISAIPLESSSSHNLECIASFPNLEYSTFLIYASKYSISSYNSEQSTLLLNNSEAIHDTSDYSNSSNIQTLQTAKKHKLVFVSSSDKKPTWKKLEPFVKATSLIGRDTYSTLSLILLTITTLQEHLLKVESVLTHSVVHNVRNEIEFNIAGQWEDLVIEGYLASILDSRFKNLEFASEKFEETKTSLRQQMRMLNKNE</sequence>
<dbReference type="OrthoDB" id="2479863at2759"/>
<protein>
    <submittedName>
        <fullName evidence="1">11481_t:CDS:1</fullName>
    </submittedName>
</protein>
<organism evidence="1 2">
    <name type="scientific">Dentiscutata erythropus</name>
    <dbReference type="NCBI Taxonomy" id="1348616"/>
    <lineage>
        <taxon>Eukaryota</taxon>
        <taxon>Fungi</taxon>
        <taxon>Fungi incertae sedis</taxon>
        <taxon>Mucoromycota</taxon>
        <taxon>Glomeromycotina</taxon>
        <taxon>Glomeromycetes</taxon>
        <taxon>Diversisporales</taxon>
        <taxon>Gigasporaceae</taxon>
        <taxon>Dentiscutata</taxon>
    </lineage>
</organism>
<evidence type="ECO:0000313" key="1">
    <source>
        <dbReference type="EMBL" id="CAG8769044.1"/>
    </source>
</evidence>
<feature type="non-terminal residue" evidence="1">
    <location>
        <position position="254"/>
    </location>
</feature>
<feature type="non-terminal residue" evidence="1">
    <location>
        <position position="1"/>
    </location>
</feature>
<dbReference type="Proteomes" id="UP000789405">
    <property type="component" value="Unassembled WGS sequence"/>
</dbReference>
<dbReference type="AlphaFoldDB" id="A0A9N9NYS6"/>
<proteinExistence type="predicted"/>
<comment type="caution">
    <text evidence="1">The sequence shown here is derived from an EMBL/GenBank/DDBJ whole genome shotgun (WGS) entry which is preliminary data.</text>
</comment>
<name>A0A9N9NYS6_9GLOM</name>
<gene>
    <name evidence="1" type="ORF">DERYTH_LOCUS18510</name>
</gene>